<feature type="region of interest" description="Disordered" evidence="3">
    <location>
        <begin position="171"/>
        <end position="190"/>
    </location>
</feature>
<dbReference type="Proteomes" id="UP001501414">
    <property type="component" value="Unassembled WGS sequence"/>
</dbReference>
<keyword evidence="5" id="KW-1185">Reference proteome</keyword>
<keyword evidence="2" id="KW-1277">Toxin-antitoxin system</keyword>
<evidence type="ECO:0008006" key="6">
    <source>
        <dbReference type="Google" id="ProtNLM"/>
    </source>
</evidence>
<reference evidence="4 5" key="1">
    <citation type="journal article" date="2019" name="Int. J. Syst. Evol. Microbiol.">
        <title>The Global Catalogue of Microorganisms (GCM) 10K type strain sequencing project: providing services to taxonomists for standard genome sequencing and annotation.</title>
        <authorList>
            <consortium name="The Broad Institute Genomics Platform"/>
            <consortium name="The Broad Institute Genome Sequencing Center for Infectious Disease"/>
            <person name="Wu L."/>
            <person name="Ma J."/>
        </authorList>
    </citation>
    <scope>NUCLEOTIDE SEQUENCE [LARGE SCALE GENOMIC DNA]</scope>
    <source>
        <strain evidence="4 5">JCM 11896</strain>
    </source>
</reference>
<proteinExistence type="inferred from homology"/>
<dbReference type="InterPro" id="IPR003477">
    <property type="entry name" value="PemK-like"/>
</dbReference>
<organism evidence="4 5">
    <name type="scientific">Pseudonocardia kongjuensis</name>
    <dbReference type="NCBI Taxonomy" id="102227"/>
    <lineage>
        <taxon>Bacteria</taxon>
        <taxon>Bacillati</taxon>
        <taxon>Actinomycetota</taxon>
        <taxon>Actinomycetes</taxon>
        <taxon>Pseudonocardiales</taxon>
        <taxon>Pseudonocardiaceae</taxon>
        <taxon>Pseudonocardia</taxon>
    </lineage>
</organism>
<dbReference type="RefSeq" id="WP_344018905.1">
    <property type="nucleotide sequence ID" value="NZ_BAAAJK010000004.1"/>
</dbReference>
<dbReference type="SUPFAM" id="SSF50118">
    <property type="entry name" value="Cell growth inhibitor/plasmid maintenance toxic component"/>
    <property type="match status" value="1"/>
</dbReference>
<sequence>MAISWGPLLRKAADLALRLLKDSQKQQGQQKQRPRSARPSAPPAAAGRVRAAPTGERARQVVYAPEPDGSADPGEIVWTWVPYEEDPNQGKDRPLLVVGRSGGDLLALMLSSQERRAGDPDWVGIGSGAWDREGRESFIRLDRVLEIDEHGIRREGAVLDRSRFDRVATELGRSGVPAAGTGARRRRHRR</sequence>
<dbReference type="InterPro" id="IPR011067">
    <property type="entry name" value="Plasmid_toxin/cell-grow_inhib"/>
</dbReference>
<protein>
    <recommendedName>
        <fullName evidence="6">PemK-like, MazF-like toxin of type II toxin-antitoxin system</fullName>
    </recommendedName>
</protein>
<feature type="region of interest" description="Disordered" evidence="3">
    <location>
        <begin position="21"/>
        <end position="70"/>
    </location>
</feature>
<dbReference type="EMBL" id="BAAAJK010000004">
    <property type="protein sequence ID" value="GAA1382682.1"/>
    <property type="molecule type" value="Genomic_DNA"/>
</dbReference>
<evidence type="ECO:0000313" key="4">
    <source>
        <dbReference type="EMBL" id="GAA1382682.1"/>
    </source>
</evidence>
<accession>A0ABN1XIU1</accession>
<evidence type="ECO:0000256" key="3">
    <source>
        <dbReference type="SAM" id="MobiDB-lite"/>
    </source>
</evidence>
<gene>
    <name evidence="4" type="ORF">GCM10009613_10840</name>
</gene>
<dbReference type="Gene3D" id="2.30.30.110">
    <property type="match status" value="1"/>
</dbReference>
<feature type="compositionally biased region" description="Low complexity" evidence="3">
    <location>
        <begin position="25"/>
        <end position="53"/>
    </location>
</feature>
<dbReference type="Pfam" id="PF02452">
    <property type="entry name" value="PemK_toxin"/>
    <property type="match status" value="1"/>
</dbReference>
<evidence type="ECO:0000256" key="1">
    <source>
        <dbReference type="ARBA" id="ARBA00007521"/>
    </source>
</evidence>
<name>A0ABN1XIU1_9PSEU</name>
<comment type="caution">
    <text evidence="4">The sequence shown here is derived from an EMBL/GenBank/DDBJ whole genome shotgun (WGS) entry which is preliminary data.</text>
</comment>
<comment type="similarity">
    <text evidence="1">Belongs to the PemK/MazF family.</text>
</comment>
<evidence type="ECO:0000313" key="5">
    <source>
        <dbReference type="Proteomes" id="UP001501414"/>
    </source>
</evidence>
<evidence type="ECO:0000256" key="2">
    <source>
        <dbReference type="ARBA" id="ARBA00022649"/>
    </source>
</evidence>